<dbReference type="STRING" id="1159017.SAMN02927930_00437"/>
<evidence type="ECO:0000313" key="3">
    <source>
        <dbReference type="Proteomes" id="UP000199626"/>
    </source>
</evidence>
<dbReference type="InterPro" id="IPR047971">
    <property type="entry name" value="ExeM-like"/>
</dbReference>
<dbReference type="Pfam" id="PF03372">
    <property type="entry name" value="Exo_endo_phos"/>
    <property type="match status" value="1"/>
</dbReference>
<sequence length="595" mass="65267">MKIQKITTLILSTLVLTLVGCVQFKQPPLCDAEITPIATIQGSAAQSPLLDQNVTTRGIVTAVWQGADQLQGFFIRSIEQDDDLNPATSEGLFIHVGDTPQLVTVGDLVYVSGTVAETNQLTQLTQVQQVVVCKQQQEFAYQPVQLPFSSTAAFEALEAMPIRFEQNLVVNGHYRLARHGQFTVAHERLYTPTQHVKPGEAARLQALQNELAQLVIDDNVTTAGATAMAAQLGLTADQPLRSGDQLAPVQGILNQHHAQYQLQPTSAISVVARHERPAAPTAPATNTIRVAAFNVLNYFNGEGATKTFPTKRGARTHAEFERQHTKIIAALSQLNADVIGLLEIENDGYGPNSAIVELVTALREATGQPWEFIQPSAKGFGTDQITNGLIYRSDKVIPQGDAVTLQKGPFGTRSRLPLIQRFSPYNTVENIVVAVNHFKSKGGCPKQAGSANADQGDGQGCWNPVRLQSSQLLADFIEEHPDLRRHSLRVLMGDFNAYAQEDPIQHLLERGYYNRIDVFDTQAYTYVFNAQAGSLDHILVSSNLAPRVVQQGVWAINADEPSLLQYQYATPDTPWFAPTPYRSSDHDPVYADIQF</sequence>
<dbReference type="RefSeq" id="WP_176754886.1">
    <property type="nucleotide sequence ID" value="NZ_FMXN01000002.1"/>
</dbReference>
<dbReference type="InterPro" id="IPR005135">
    <property type="entry name" value="Endo/exonuclease/phosphatase"/>
</dbReference>
<protein>
    <recommendedName>
        <fullName evidence="1">Endonuclease/exonuclease/phosphatase domain-containing protein</fullName>
    </recommendedName>
</protein>
<dbReference type="SUPFAM" id="SSF56219">
    <property type="entry name" value="DNase I-like"/>
    <property type="match status" value="1"/>
</dbReference>
<feature type="domain" description="Endonuclease/exonuclease/phosphatase" evidence="1">
    <location>
        <begin position="315"/>
        <end position="586"/>
    </location>
</feature>
<keyword evidence="3" id="KW-1185">Reference proteome</keyword>
<dbReference type="CDD" id="cd10283">
    <property type="entry name" value="MnuA_DNase1-like"/>
    <property type="match status" value="1"/>
</dbReference>
<gene>
    <name evidence="2" type="ORF">SAMN02927930_00437</name>
</gene>
<accession>A0A1G6AS50</accession>
<name>A0A1G6AS50_9GAMM</name>
<dbReference type="AlphaFoldDB" id="A0A1G6AS50"/>
<evidence type="ECO:0000313" key="2">
    <source>
        <dbReference type="EMBL" id="SDB11215.1"/>
    </source>
</evidence>
<dbReference type="PANTHER" id="PTHR42834:SF1">
    <property type="entry name" value="ENDONUCLEASE_EXONUCLEASE_PHOSPHATASE FAMILY PROTEIN (AFU_ORTHOLOGUE AFUA_3G09210)"/>
    <property type="match status" value="1"/>
</dbReference>
<proteinExistence type="predicted"/>
<dbReference type="NCBIfam" id="NF033681">
    <property type="entry name" value="ExeM_NucH_DNase"/>
    <property type="match status" value="1"/>
</dbReference>
<dbReference type="Proteomes" id="UP000199626">
    <property type="component" value="Unassembled WGS sequence"/>
</dbReference>
<dbReference type="InterPro" id="IPR036691">
    <property type="entry name" value="Endo/exonu/phosph_ase_sf"/>
</dbReference>
<dbReference type="Gene3D" id="3.60.10.10">
    <property type="entry name" value="Endonuclease/exonuclease/phosphatase"/>
    <property type="match status" value="1"/>
</dbReference>
<evidence type="ECO:0000259" key="1">
    <source>
        <dbReference type="Pfam" id="PF03372"/>
    </source>
</evidence>
<dbReference type="CDD" id="cd04486">
    <property type="entry name" value="YhcR_OBF_like"/>
    <property type="match status" value="1"/>
</dbReference>
<organism evidence="2 3">
    <name type="scientific">Pseudidiomarina indica</name>
    <dbReference type="NCBI Taxonomy" id="1159017"/>
    <lineage>
        <taxon>Bacteria</taxon>
        <taxon>Pseudomonadati</taxon>
        <taxon>Pseudomonadota</taxon>
        <taxon>Gammaproteobacteria</taxon>
        <taxon>Alteromonadales</taxon>
        <taxon>Idiomarinaceae</taxon>
        <taxon>Pseudidiomarina</taxon>
    </lineage>
</organism>
<dbReference type="EMBL" id="FMXN01000002">
    <property type="protein sequence ID" value="SDB11215.1"/>
    <property type="molecule type" value="Genomic_DNA"/>
</dbReference>
<reference evidence="3" key="1">
    <citation type="submission" date="2016-10" db="EMBL/GenBank/DDBJ databases">
        <authorList>
            <person name="Varghese N."/>
            <person name="Submissions S."/>
        </authorList>
    </citation>
    <scope>NUCLEOTIDE SEQUENCE [LARGE SCALE GENOMIC DNA]</scope>
    <source>
        <strain evidence="3">CGMCC 1.10824</strain>
    </source>
</reference>
<dbReference type="GO" id="GO:0003824">
    <property type="term" value="F:catalytic activity"/>
    <property type="evidence" value="ECO:0007669"/>
    <property type="project" value="InterPro"/>
</dbReference>
<dbReference type="PANTHER" id="PTHR42834">
    <property type="entry name" value="ENDONUCLEASE/EXONUCLEASE/PHOSPHATASE FAMILY PROTEIN (AFU_ORTHOLOGUE AFUA_3G09210)"/>
    <property type="match status" value="1"/>
</dbReference>
<dbReference type="PROSITE" id="PS51257">
    <property type="entry name" value="PROKAR_LIPOPROTEIN"/>
    <property type="match status" value="1"/>
</dbReference>